<feature type="transmembrane region" description="Helical" evidence="1">
    <location>
        <begin position="6"/>
        <end position="23"/>
    </location>
</feature>
<evidence type="ECO:0000313" key="3">
    <source>
        <dbReference type="Proteomes" id="UP000307968"/>
    </source>
</evidence>
<protein>
    <submittedName>
        <fullName evidence="2">Uncharacterized protein</fullName>
    </submittedName>
</protein>
<reference evidence="2 3" key="1">
    <citation type="submission" date="2019-05" db="EMBL/GenBank/DDBJ databases">
        <authorList>
            <consortium name="Pathogen Informatics"/>
        </authorList>
    </citation>
    <scope>NUCLEOTIDE SEQUENCE [LARGE SCALE GENOMIC DNA]</scope>
    <source>
        <strain evidence="2 3">NCTC12971</strain>
    </source>
</reference>
<accession>A0A4U9HRE0</accession>
<organism evidence="2 3">
    <name type="scientific">Serratia rubidaea</name>
    <name type="common">Serratia marinorubra</name>
    <dbReference type="NCBI Taxonomy" id="61652"/>
    <lineage>
        <taxon>Bacteria</taxon>
        <taxon>Pseudomonadati</taxon>
        <taxon>Pseudomonadota</taxon>
        <taxon>Gammaproteobacteria</taxon>
        <taxon>Enterobacterales</taxon>
        <taxon>Yersiniaceae</taxon>
        <taxon>Serratia</taxon>
    </lineage>
</organism>
<keyword evidence="1" id="KW-0472">Membrane</keyword>
<keyword evidence="1" id="KW-0812">Transmembrane</keyword>
<gene>
    <name evidence="2" type="ORF">NCTC12971_04850</name>
</gene>
<sequence length="31" mass="3683">MCIVMLITIILLFLISWFFMTVMQELKLSFG</sequence>
<dbReference type="Proteomes" id="UP000307968">
    <property type="component" value="Chromosome"/>
</dbReference>
<proteinExistence type="predicted"/>
<keyword evidence="1" id="KW-1133">Transmembrane helix</keyword>
<evidence type="ECO:0000256" key="1">
    <source>
        <dbReference type="SAM" id="Phobius"/>
    </source>
</evidence>
<evidence type="ECO:0000313" key="2">
    <source>
        <dbReference type="EMBL" id="VTP66927.1"/>
    </source>
</evidence>
<name>A0A4U9HRE0_SERRU</name>
<dbReference type="EMBL" id="LR590463">
    <property type="protein sequence ID" value="VTP66927.1"/>
    <property type="molecule type" value="Genomic_DNA"/>
</dbReference>
<dbReference type="AlphaFoldDB" id="A0A4U9HRE0"/>